<evidence type="ECO:0000256" key="12">
    <source>
        <dbReference type="SAM" id="Phobius"/>
    </source>
</evidence>
<dbReference type="SUPFAM" id="SSF53850">
    <property type="entry name" value="Periplasmic binding protein-like II"/>
    <property type="match status" value="1"/>
</dbReference>
<keyword evidence="15" id="KW-1185">Reference proteome</keyword>
<evidence type="ECO:0000256" key="6">
    <source>
        <dbReference type="ARBA" id="ARBA00023065"/>
    </source>
</evidence>
<keyword evidence="8 14" id="KW-0675">Receptor</keyword>
<dbReference type="InterPro" id="IPR052192">
    <property type="entry name" value="Insect_Ionotropic_Sensory_Rcpt"/>
</dbReference>
<dbReference type="GO" id="GO:0015276">
    <property type="term" value="F:ligand-gated monoatomic ion channel activity"/>
    <property type="evidence" value="ECO:0007669"/>
    <property type="project" value="InterPro"/>
</dbReference>
<dbReference type="GO" id="GO:0005886">
    <property type="term" value="C:plasma membrane"/>
    <property type="evidence" value="ECO:0007669"/>
    <property type="project" value="UniProtKB-SubCell"/>
</dbReference>
<evidence type="ECO:0000256" key="5">
    <source>
        <dbReference type="ARBA" id="ARBA00022989"/>
    </source>
</evidence>
<dbReference type="Gene3D" id="3.40.190.10">
    <property type="entry name" value="Periplasmic binding protein-like II"/>
    <property type="match status" value="1"/>
</dbReference>
<keyword evidence="7 12" id="KW-0472">Membrane</keyword>
<organism evidence="14 15">
    <name type="scientific">Caerostris extrusa</name>
    <name type="common">Bark spider</name>
    <name type="synonym">Caerostris bankana</name>
    <dbReference type="NCBI Taxonomy" id="172846"/>
    <lineage>
        <taxon>Eukaryota</taxon>
        <taxon>Metazoa</taxon>
        <taxon>Ecdysozoa</taxon>
        <taxon>Arthropoda</taxon>
        <taxon>Chelicerata</taxon>
        <taxon>Arachnida</taxon>
        <taxon>Araneae</taxon>
        <taxon>Araneomorphae</taxon>
        <taxon>Entelegynae</taxon>
        <taxon>Araneoidea</taxon>
        <taxon>Araneidae</taxon>
        <taxon>Caerostris</taxon>
    </lineage>
</organism>
<evidence type="ECO:0000256" key="8">
    <source>
        <dbReference type="ARBA" id="ARBA00023170"/>
    </source>
</evidence>
<comment type="caution">
    <text evidence="14">The sequence shown here is derived from an EMBL/GenBank/DDBJ whole genome shotgun (WGS) entry which is preliminary data.</text>
</comment>
<keyword evidence="2" id="KW-0813">Transport</keyword>
<dbReference type="PANTHER" id="PTHR42643:SF38">
    <property type="entry name" value="IONOTROPIC RECEPTOR 100A"/>
    <property type="match status" value="1"/>
</dbReference>
<dbReference type="EMBL" id="BPLR01020296">
    <property type="protein sequence ID" value="GIX77060.1"/>
    <property type="molecule type" value="Genomic_DNA"/>
</dbReference>
<accession>A0AAV4MZC6</accession>
<keyword evidence="5 12" id="KW-1133">Transmembrane helix</keyword>
<dbReference type="Proteomes" id="UP001054945">
    <property type="component" value="Unassembled WGS sequence"/>
</dbReference>
<feature type="domain" description="Ionotropic glutamate receptor L-glutamate and glycine-binding" evidence="13">
    <location>
        <begin position="35"/>
        <end position="100"/>
    </location>
</feature>
<protein>
    <submittedName>
        <fullName evidence="14">Glutamate receptor ionotropic, delta-1</fullName>
    </submittedName>
</protein>
<keyword evidence="9" id="KW-0325">Glycoprotein</keyword>
<keyword evidence="3" id="KW-1003">Cell membrane</keyword>
<evidence type="ECO:0000313" key="15">
    <source>
        <dbReference type="Proteomes" id="UP001054945"/>
    </source>
</evidence>
<evidence type="ECO:0000259" key="13">
    <source>
        <dbReference type="Pfam" id="PF10613"/>
    </source>
</evidence>
<name>A0AAV4MZC6_CAEEX</name>
<evidence type="ECO:0000256" key="10">
    <source>
        <dbReference type="ARBA" id="ARBA00023286"/>
    </source>
</evidence>
<evidence type="ECO:0000256" key="7">
    <source>
        <dbReference type="ARBA" id="ARBA00023136"/>
    </source>
</evidence>
<keyword evidence="11" id="KW-0407">Ion channel</keyword>
<evidence type="ECO:0000256" key="4">
    <source>
        <dbReference type="ARBA" id="ARBA00022692"/>
    </source>
</evidence>
<evidence type="ECO:0000256" key="11">
    <source>
        <dbReference type="ARBA" id="ARBA00023303"/>
    </source>
</evidence>
<dbReference type="AlphaFoldDB" id="A0AAV4MZC6"/>
<keyword evidence="4 12" id="KW-0812">Transmembrane</keyword>
<comment type="subcellular location">
    <subcellularLocation>
        <location evidence="1">Cell membrane</location>
        <topology evidence="1">Multi-pass membrane protein</topology>
    </subcellularLocation>
</comment>
<dbReference type="Pfam" id="PF10613">
    <property type="entry name" value="Lig_chan-Glu_bd"/>
    <property type="match status" value="1"/>
</dbReference>
<evidence type="ECO:0000256" key="2">
    <source>
        <dbReference type="ARBA" id="ARBA00022448"/>
    </source>
</evidence>
<gene>
    <name evidence="14" type="primary">GRID1_11</name>
    <name evidence="14" type="ORF">CEXT_633271</name>
</gene>
<evidence type="ECO:0000313" key="14">
    <source>
        <dbReference type="EMBL" id="GIX77060.1"/>
    </source>
</evidence>
<keyword evidence="10" id="KW-1071">Ligand-gated ion channel</keyword>
<proteinExistence type="predicted"/>
<reference evidence="14 15" key="1">
    <citation type="submission" date="2021-06" db="EMBL/GenBank/DDBJ databases">
        <title>Caerostris extrusa draft genome.</title>
        <authorList>
            <person name="Kono N."/>
            <person name="Arakawa K."/>
        </authorList>
    </citation>
    <scope>NUCLEOTIDE SEQUENCE [LARGE SCALE GENOMIC DNA]</scope>
</reference>
<evidence type="ECO:0000256" key="9">
    <source>
        <dbReference type="ARBA" id="ARBA00023180"/>
    </source>
</evidence>
<sequence length="176" mass="19701">MVTLSGLEGKFLQVVLNALGLPNSVIMCSSARKFLQVVLNALGLPYNLVFPEDGLLGDEISPGNWTGMMGIIKRGEADLAFTHLSINEQRTKLVDFSRFYGMEEYVFASQYVKTKKSAFNYLHPFTISVWIGLLMTLLIVSALIAKFNNGTLSIREALFHLSKVLLDNLWIFGRIH</sequence>
<dbReference type="PANTHER" id="PTHR42643">
    <property type="entry name" value="IONOTROPIC RECEPTOR 20A-RELATED"/>
    <property type="match status" value="1"/>
</dbReference>
<keyword evidence="6" id="KW-0406">Ion transport</keyword>
<feature type="transmembrane region" description="Helical" evidence="12">
    <location>
        <begin position="121"/>
        <end position="145"/>
    </location>
</feature>
<dbReference type="InterPro" id="IPR019594">
    <property type="entry name" value="Glu/Gly-bd"/>
</dbReference>
<evidence type="ECO:0000256" key="1">
    <source>
        <dbReference type="ARBA" id="ARBA00004651"/>
    </source>
</evidence>
<evidence type="ECO:0000256" key="3">
    <source>
        <dbReference type="ARBA" id="ARBA00022475"/>
    </source>
</evidence>